<dbReference type="EMBL" id="DS985227">
    <property type="protein sequence ID" value="EEY22885.1"/>
    <property type="molecule type" value="Genomic_DNA"/>
</dbReference>
<name>C9SVS0_VERA1</name>
<dbReference type="eggNOG" id="ENOG502TBCK">
    <property type="taxonomic scope" value="Eukaryota"/>
</dbReference>
<dbReference type="Proteomes" id="UP000008698">
    <property type="component" value="Unassembled WGS sequence"/>
</dbReference>
<organism evidence="2">
    <name type="scientific">Verticillium alfalfae (strain VaMs.102 / ATCC MYA-4576 / FGSC 10136)</name>
    <name type="common">Verticillium wilt of alfalfa</name>
    <name type="synonym">Verticillium albo-atrum</name>
    <dbReference type="NCBI Taxonomy" id="526221"/>
    <lineage>
        <taxon>Eukaryota</taxon>
        <taxon>Fungi</taxon>
        <taxon>Dikarya</taxon>
        <taxon>Ascomycota</taxon>
        <taxon>Pezizomycotina</taxon>
        <taxon>Sordariomycetes</taxon>
        <taxon>Hypocreomycetidae</taxon>
        <taxon>Glomerellales</taxon>
        <taxon>Plectosphaerellaceae</taxon>
        <taxon>Verticillium</taxon>
    </lineage>
</organism>
<dbReference type="GeneID" id="9528207"/>
<dbReference type="AlphaFoldDB" id="C9SVS0"/>
<accession>C9SVS0</accession>
<sequence>MATRGGAQLSYIARISGSVKVESQAKWMATFVKVRI</sequence>
<reference evidence="2" key="1">
    <citation type="journal article" date="2011" name="PLoS Pathog.">
        <title>Comparative genomics yields insights into niche adaptation of plant vascular wilt pathogens.</title>
        <authorList>
            <person name="Klosterman S.J."/>
            <person name="Subbarao K.V."/>
            <person name="Kang S."/>
            <person name="Veronese P."/>
            <person name="Gold S.E."/>
            <person name="Thomma B.P.H.J."/>
            <person name="Chen Z."/>
            <person name="Henrissat B."/>
            <person name="Lee Y.-H."/>
            <person name="Park J."/>
            <person name="Garcia-Pedrajas M.D."/>
            <person name="Barbara D.J."/>
            <person name="Anchieta A."/>
            <person name="de Jonge R."/>
            <person name="Santhanam P."/>
            <person name="Maruthachalam K."/>
            <person name="Atallah Z."/>
            <person name="Amyotte S.G."/>
            <person name="Paz Z."/>
            <person name="Inderbitzin P."/>
            <person name="Hayes R.J."/>
            <person name="Heiman D.I."/>
            <person name="Young S."/>
            <person name="Zeng Q."/>
            <person name="Engels R."/>
            <person name="Galagan J."/>
            <person name="Cuomo C.A."/>
            <person name="Dobinson K.F."/>
            <person name="Ma L.-J."/>
        </authorList>
    </citation>
    <scope>NUCLEOTIDE SEQUENCE [LARGE SCALE GENOMIC DNA]</scope>
    <source>
        <strain evidence="2">VaMs.102 / ATCC MYA-4576 / FGSC 10136</strain>
    </source>
</reference>
<dbReference type="KEGG" id="val:VDBG_08995"/>
<evidence type="ECO:0000313" key="1">
    <source>
        <dbReference type="EMBL" id="EEY22885.1"/>
    </source>
</evidence>
<evidence type="ECO:0000313" key="2">
    <source>
        <dbReference type="Proteomes" id="UP000008698"/>
    </source>
</evidence>
<keyword evidence="2" id="KW-1185">Reference proteome</keyword>
<protein>
    <submittedName>
        <fullName evidence="1">Uncharacterized protein</fullName>
    </submittedName>
</protein>
<proteinExistence type="predicted"/>
<dbReference type="HOGENOM" id="CLU_3360029_0_0_1"/>
<gene>
    <name evidence="1" type="ORF">VDBG_08995</name>
</gene>
<dbReference type="RefSeq" id="XP_003000500.1">
    <property type="nucleotide sequence ID" value="XM_003000454.1"/>
</dbReference>